<evidence type="ECO:0000313" key="2">
    <source>
        <dbReference type="EMBL" id="KAH3712001.1"/>
    </source>
</evidence>
<name>A0A9D3Z767_DREPO</name>
<accession>A0A9D3Z767</accession>
<evidence type="ECO:0000313" key="3">
    <source>
        <dbReference type="Proteomes" id="UP000828390"/>
    </source>
</evidence>
<gene>
    <name evidence="2" type="ORF">DPMN_071678</name>
</gene>
<dbReference type="AlphaFoldDB" id="A0A9D3Z767"/>
<evidence type="ECO:0000256" key="1">
    <source>
        <dbReference type="SAM" id="Coils"/>
    </source>
</evidence>
<reference evidence="2" key="2">
    <citation type="submission" date="2020-11" db="EMBL/GenBank/DDBJ databases">
        <authorList>
            <person name="McCartney M.A."/>
            <person name="Auch B."/>
            <person name="Kono T."/>
            <person name="Mallez S."/>
            <person name="Becker A."/>
            <person name="Gohl D.M."/>
            <person name="Silverstein K.A.T."/>
            <person name="Koren S."/>
            <person name="Bechman K.B."/>
            <person name="Herman A."/>
            <person name="Abrahante J.E."/>
            <person name="Garbe J."/>
        </authorList>
    </citation>
    <scope>NUCLEOTIDE SEQUENCE</scope>
    <source>
        <strain evidence="2">Duluth1</strain>
        <tissue evidence="2">Whole animal</tissue>
    </source>
</reference>
<comment type="caution">
    <text evidence="2">The sequence shown here is derived from an EMBL/GenBank/DDBJ whole genome shotgun (WGS) entry which is preliminary data.</text>
</comment>
<dbReference type="EMBL" id="JAIWYP010000014">
    <property type="protein sequence ID" value="KAH3712001.1"/>
    <property type="molecule type" value="Genomic_DNA"/>
</dbReference>
<reference evidence="2" key="1">
    <citation type="journal article" date="2019" name="bioRxiv">
        <title>The Genome of the Zebra Mussel, Dreissena polymorpha: A Resource for Invasive Species Research.</title>
        <authorList>
            <person name="McCartney M.A."/>
            <person name="Auch B."/>
            <person name="Kono T."/>
            <person name="Mallez S."/>
            <person name="Zhang Y."/>
            <person name="Obille A."/>
            <person name="Becker A."/>
            <person name="Abrahante J.E."/>
            <person name="Garbe J."/>
            <person name="Badalamenti J.P."/>
            <person name="Herman A."/>
            <person name="Mangelson H."/>
            <person name="Liachko I."/>
            <person name="Sullivan S."/>
            <person name="Sone E.D."/>
            <person name="Koren S."/>
            <person name="Silverstein K.A.T."/>
            <person name="Beckman K.B."/>
            <person name="Gohl D.M."/>
        </authorList>
    </citation>
    <scope>NUCLEOTIDE SEQUENCE</scope>
    <source>
        <strain evidence="2">Duluth1</strain>
        <tissue evidence="2">Whole animal</tissue>
    </source>
</reference>
<keyword evidence="1" id="KW-0175">Coiled coil</keyword>
<proteinExistence type="predicted"/>
<protein>
    <submittedName>
        <fullName evidence="2">Uncharacterized protein</fullName>
    </submittedName>
</protein>
<dbReference type="Proteomes" id="UP000828390">
    <property type="component" value="Unassembled WGS sequence"/>
</dbReference>
<sequence length="64" mass="7538">MGNCPCTPKRTRNVNVVVEESAEEMERRRERCRRERRRQLITDLAIFAVNEDGLNRVMENGFGK</sequence>
<feature type="coiled-coil region" evidence="1">
    <location>
        <begin position="15"/>
        <end position="42"/>
    </location>
</feature>
<keyword evidence="3" id="KW-1185">Reference proteome</keyword>
<organism evidence="2 3">
    <name type="scientific">Dreissena polymorpha</name>
    <name type="common">Zebra mussel</name>
    <name type="synonym">Mytilus polymorpha</name>
    <dbReference type="NCBI Taxonomy" id="45954"/>
    <lineage>
        <taxon>Eukaryota</taxon>
        <taxon>Metazoa</taxon>
        <taxon>Spiralia</taxon>
        <taxon>Lophotrochozoa</taxon>
        <taxon>Mollusca</taxon>
        <taxon>Bivalvia</taxon>
        <taxon>Autobranchia</taxon>
        <taxon>Heteroconchia</taxon>
        <taxon>Euheterodonta</taxon>
        <taxon>Imparidentia</taxon>
        <taxon>Neoheterodontei</taxon>
        <taxon>Myida</taxon>
        <taxon>Dreissenoidea</taxon>
        <taxon>Dreissenidae</taxon>
        <taxon>Dreissena</taxon>
    </lineage>
</organism>